<dbReference type="OrthoDB" id="9800940at2"/>
<dbReference type="PANTHER" id="PTHR46018">
    <property type="entry name" value="ZINC PHOSPHODIESTERASE ELAC PROTEIN 1"/>
    <property type="match status" value="1"/>
</dbReference>
<accession>A0A4Q0T135</accession>
<comment type="caution">
    <text evidence="2">The sequence shown here is derived from an EMBL/GenBank/DDBJ whole genome shotgun (WGS) entry which is preliminary data.</text>
</comment>
<dbReference type="RefSeq" id="WP_128913925.1">
    <property type="nucleotide sequence ID" value="NZ_RDSM01000002.1"/>
</dbReference>
<dbReference type="GO" id="GO:0042781">
    <property type="term" value="F:3'-tRNA processing endoribonuclease activity"/>
    <property type="evidence" value="ECO:0007669"/>
    <property type="project" value="TreeGrafter"/>
</dbReference>
<protein>
    <submittedName>
        <fullName evidence="2">Beta-lactamase domain protein</fullName>
    </submittedName>
</protein>
<evidence type="ECO:0000313" key="3">
    <source>
        <dbReference type="Proteomes" id="UP000289437"/>
    </source>
</evidence>
<evidence type="ECO:0000313" key="2">
    <source>
        <dbReference type="EMBL" id="RXH56472.1"/>
    </source>
</evidence>
<organism evidence="2 3">
    <name type="scientific">Granulicella sibirica</name>
    <dbReference type="NCBI Taxonomy" id="2479048"/>
    <lineage>
        <taxon>Bacteria</taxon>
        <taxon>Pseudomonadati</taxon>
        <taxon>Acidobacteriota</taxon>
        <taxon>Terriglobia</taxon>
        <taxon>Terriglobales</taxon>
        <taxon>Acidobacteriaceae</taxon>
        <taxon>Granulicella</taxon>
    </lineage>
</organism>
<gene>
    <name evidence="2" type="ORF">GRAN_3329</name>
</gene>
<proteinExistence type="predicted"/>
<dbReference type="Proteomes" id="UP000289437">
    <property type="component" value="Unassembled WGS sequence"/>
</dbReference>
<dbReference type="InterPro" id="IPR036866">
    <property type="entry name" value="RibonucZ/Hydroxyglut_hydro"/>
</dbReference>
<dbReference type="SMART" id="SM00849">
    <property type="entry name" value="Lactamase_B"/>
    <property type="match status" value="1"/>
</dbReference>
<reference evidence="3" key="2">
    <citation type="submission" date="2019-02" db="EMBL/GenBank/DDBJ databases">
        <title>Granulicella sibirica sp. nov., a psychrotolerant acidobacterium isolated from an organic soil layer in forested tundra, West Siberia.</title>
        <authorList>
            <person name="Oshkin I.Y."/>
            <person name="Kulichevskaya I.S."/>
            <person name="Rijpstra W.I.C."/>
            <person name="Sinninghe Damste J.S."/>
            <person name="Rakitin A.L."/>
            <person name="Ravin N.V."/>
            <person name="Dedysh S.N."/>
        </authorList>
    </citation>
    <scope>NUCLEOTIDE SEQUENCE [LARGE SCALE GENOMIC DNA]</scope>
    <source>
        <strain evidence="3">AF10</strain>
    </source>
</reference>
<dbReference type="AlphaFoldDB" id="A0A4Q0T135"/>
<dbReference type="Pfam" id="PF12706">
    <property type="entry name" value="Lactamase_B_2"/>
    <property type="match status" value="1"/>
</dbReference>
<dbReference type="EMBL" id="RDSM01000002">
    <property type="protein sequence ID" value="RXH56472.1"/>
    <property type="molecule type" value="Genomic_DNA"/>
</dbReference>
<sequence>MQDSGGAPPAPSMQVRFWGVRGSIPTPTPGNLGYGGNTPCVEIALSTGECFIFDAGTGIRNLGIDLLKNRRPCENVNIFLTHFHWDHLQGLPFFLPLYAKANTITFHSARPVAQLREILRGQMATPYFPVHFDLLAAEMQFAQITGKGTSFEEGVHISSFALTHPEGANGYKVSIGGKTVVYATDHEHGIDAADERLLEAAKGAEVLIYDAQFTPEEYPTHAGWGHGTWLEAVNVAKRAGVKQLVLFHHDPGHDDEHMDEIVERARTYFPNTCAATEGMMLEAG</sequence>
<feature type="domain" description="Metallo-beta-lactamase" evidence="1">
    <location>
        <begin position="37"/>
        <end position="221"/>
    </location>
</feature>
<dbReference type="PANTHER" id="PTHR46018:SF2">
    <property type="entry name" value="ZINC PHOSPHODIESTERASE ELAC PROTEIN 1"/>
    <property type="match status" value="1"/>
</dbReference>
<dbReference type="SUPFAM" id="SSF56281">
    <property type="entry name" value="Metallo-hydrolase/oxidoreductase"/>
    <property type="match status" value="1"/>
</dbReference>
<dbReference type="InterPro" id="IPR001279">
    <property type="entry name" value="Metallo-B-lactamas"/>
</dbReference>
<reference evidence="2 3" key="1">
    <citation type="submission" date="2018-11" db="EMBL/GenBank/DDBJ databases">
        <authorList>
            <person name="Mardanov A.V."/>
            <person name="Ravin N.V."/>
            <person name="Dedysh S.N."/>
        </authorList>
    </citation>
    <scope>NUCLEOTIDE SEQUENCE [LARGE SCALE GENOMIC DNA]</scope>
    <source>
        <strain evidence="2 3">AF10</strain>
    </source>
</reference>
<name>A0A4Q0T135_9BACT</name>
<keyword evidence="3" id="KW-1185">Reference proteome</keyword>
<dbReference type="CDD" id="cd07715">
    <property type="entry name" value="TaR3-like_MBL-fold"/>
    <property type="match status" value="1"/>
</dbReference>
<dbReference type="Gene3D" id="3.60.15.10">
    <property type="entry name" value="Ribonuclease Z/Hydroxyacylglutathione hydrolase-like"/>
    <property type="match status" value="1"/>
</dbReference>
<evidence type="ECO:0000259" key="1">
    <source>
        <dbReference type="SMART" id="SM00849"/>
    </source>
</evidence>